<keyword evidence="1" id="KW-0812">Transmembrane</keyword>
<dbReference type="HOGENOM" id="CLU_189298_0_0_1"/>
<reference evidence="2 4" key="2">
    <citation type="journal article" date="2011" name="PLoS Biol.">
        <title>Modernizing reference genome assemblies.</title>
        <authorList>
            <person name="Church D.M."/>
            <person name="Schneider V.A."/>
            <person name="Graves T."/>
            <person name="Auger K."/>
            <person name="Cunningham F."/>
            <person name="Bouk N."/>
            <person name="Chen H.C."/>
            <person name="Agarwala R."/>
            <person name="McLaren W.M."/>
            <person name="Ritchie G.R."/>
            <person name="Albracht D."/>
            <person name="Kremitzki M."/>
            <person name="Rock S."/>
            <person name="Kotkiewicz H."/>
            <person name="Kremitzki C."/>
            <person name="Wollam A."/>
            <person name="Trani L."/>
            <person name="Fulton L."/>
            <person name="Fulton R."/>
            <person name="Matthews L."/>
            <person name="Whitehead S."/>
            <person name="Chow W."/>
            <person name="Torrance J."/>
            <person name="Dunn M."/>
            <person name="Harden G."/>
            <person name="Threadgold G."/>
            <person name="Wood J."/>
            <person name="Collins J."/>
            <person name="Heath P."/>
            <person name="Griffiths G."/>
            <person name="Pelan S."/>
            <person name="Grafham D."/>
            <person name="Eichler E.E."/>
            <person name="Weinstock G."/>
            <person name="Mardis E.R."/>
            <person name="Wilson R.K."/>
            <person name="Howe K."/>
            <person name="Flicek P."/>
            <person name="Hubbard T."/>
        </authorList>
    </citation>
    <scope>NUCLEOTIDE SEQUENCE [LARGE SCALE GENOMIC DNA]</scope>
    <source>
        <strain evidence="2 4">C57BL/6J</strain>
    </source>
</reference>
<proteinExistence type="predicted"/>
<dbReference type="VEuPathDB" id="HostDB:ENSMUSG00000024055"/>
<gene>
    <name evidence="2 3" type="primary">Cyp4f13</name>
</gene>
<evidence type="ECO:0000313" key="4">
    <source>
        <dbReference type="Proteomes" id="UP000000589"/>
    </source>
</evidence>
<dbReference type="OrthoDB" id="1470350at2759"/>
<sequence length="87" mass="9775">MLQLCLSWLGMGSLTASPWHLLLLGGASWILARILAWIYAFYDNCSRLRCFPQPPKPSWFWGHLALVSVAVDEEQRGKHAVHNTSGP</sequence>
<reference evidence="2" key="4">
    <citation type="submission" date="2025-09" db="UniProtKB">
        <authorList>
            <consortium name="Ensembl"/>
        </authorList>
    </citation>
    <scope>IDENTIFICATION</scope>
    <source>
        <strain evidence="2">C57BL/6J</strain>
    </source>
</reference>
<protein>
    <submittedName>
        <fullName evidence="2">Cytochrome P450, family 4, subfamily f, polypeptide 13</fullName>
    </submittedName>
</protein>
<dbReference type="ExpressionAtlas" id="D6RH52">
    <property type="expression patterns" value="baseline and differential"/>
</dbReference>
<keyword evidence="1" id="KW-1133">Transmembrane helix</keyword>
<dbReference type="Bgee" id="ENSMUSG00000024055">
    <property type="expression patterns" value="Expressed in granulocyte and 136 other cell types or tissues"/>
</dbReference>
<dbReference type="Ensembl" id="ENSMUST00000145683.2">
    <property type="protein sequence ID" value="ENSMUSP00000118919.2"/>
    <property type="gene ID" value="ENSMUSG00000024055.16"/>
</dbReference>
<evidence type="ECO:0000313" key="3">
    <source>
        <dbReference type="MGI" id="MGI:2158641"/>
    </source>
</evidence>
<name>D6RH52_MOUSE</name>
<evidence type="ECO:0000256" key="1">
    <source>
        <dbReference type="SAM" id="Phobius"/>
    </source>
</evidence>
<organism evidence="2 4">
    <name type="scientific">Mus musculus</name>
    <name type="common">Mouse</name>
    <dbReference type="NCBI Taxonomy" id="10090"/>
    <lineage>
        <taxon>Eukaryota</taxon>
        <taxon>Metazoa</taxon>
        <taxon>Chordata</taxon>
        <taxon>Craniata</taxon>
        <taxon>Vertebrata</taxon>
        <taxon>Euteleostomi</taxon>
        <taxon>Mammalia</taxon>
        <taxon>Eutheria</taxon>
        <taxon>Euarchontoglires</taxon>
        <taxon>Glires</taxon>
        <taxon>Rodentia</taxon>
        <taxon>Myomorpha</taxon>
        <taxon>Muroidea</taxon>
        <taxon>Muridae</taxon>
        <taxon>Murinae</taxon>
        <taxon>Mus</taxon>
        <taxon>Mus</taxon>
    </lineage>
</organism>
<keyword evidence="1" id="KW-0472">Membrane</keyword>
<reference evidence="2 4" key="1">
    <citation type="journal article" date="2009" name="PLoS Biol.">
        <title>Lineage-specific biology revealed by a finished genome assembly of the mouse.</title>
        <authorList>
            <consortium name="Mouse Genome Sequencing Consortium"/>
            <person name="Church D.M."/>
            <person name="Goodstadt L."/>
            <person name="Hillier L.W."/>
            <person name="Zody M.C."/>
            <person name="Goldstein S."/>
            <person name="She X."/>
            <person name="Bult C.J."/>
            <person name="Agarwala R."/>
            <person name="Cherry J.L."/>
            <person name="DiCuccio M."/>
            <person name="Hlavina W."/>
            <person name="Kapustin Y."/>
            <person name="Meric P."/>
            <person name="Maglott D."/>
            <person name="Birtle Z."/>
            <person name="Marques A.C."/>
            <person name="Graves T."/>
            <person name="Zhou S."/>
            <person name="Teague B."/>
            <person name="Potamousis K."/>
            <person name="Churas C."/>
            <person name="Place M."/>
            <person name="Herschleb J."/>
            <person name="Runnheim R."/>
            <person name="Forrest D."/>
            <person name="Amos-Landgraf J."/>
            <person name="Schwartz D.C."/>
            <person name="Cheng Z."/>
            <person name="Lindblad-Toh K."/>
            <person name="Eichler E.E."/>
            <person name="Ponting C.P."/>
        </authorList>
    </citation>
    <scope>NUCLEOTIDE SEQUENCE [LARGE SCALE GENOMIC DNA]</scope>
    <source>
        <strain evidence="2 4">C57BL/6J</strain>
    </source>
</reference>
<reference evidence="2" key="3">
    <citation type="submission" date="2025-08" db="UniProtKB">
        <authorList>
            <consortium name="Ensembl"/>
        </authorList>
    </citation>
    <scope>IDENTIFICATION</scope>
    <source>
        <strain evidence="2">C57BL/6J</strain>
    </source>
</reference>
<feature type="transmembrane region" description="Helical" evidence="1">
    <location>
        <begin position="20"/>
        <end position="42"/>
    </location>
</feature>
<accession>D6RH52</accession>
<dbReference type="MGI" id="MGI:2158641">
    <property type="gene designation" value="Cyp4f13"/>
</dbReference>
<keyword evidence="4" id="KW-1185">Reference proteome</keyword>
<dbReference type="AlphaFoldDB" id="D6RH52"/>
<dbReference type="AGR" id="MGI:2158641"/>
<dbReference type="Proteomes" id="UP000000589">
    <property type="component" value="Chromosome 17"/>
</dbReference>
<dbReference type="GeneTree" id="ENSGT00940000155021"/>
<evidence type="ECO:0000313" key="2">
    <source>
        <dbReference type="Ensembl" id="ENSMUSP00000118919.2"/>
    </source>
</evidence>